<evidence type="ECO:0000313" key="2">
    <source>
        <dbReference type="EMBL" id="DAE13473.1"/>
    </source>
</evidence>
<evidence type="ECO:0000256" key="1">
    <source>
        <dbReference type="SAM" id="MobiDB-lite"/>
    </source>
</evidence>
<dbReference type="EMBL" id="BK015566">
    <property type="protein sequence ID" value="DAE13473.1"/>
    <property type="molecule type" value="Genomic_DNA"/>
</dbReference>
<feature type="region of interest" description="Disordered" evidence="1">
    <location>
        <begin position="540"/>
        <end position="560"/>
    </location>
</feature>
<protein>
    <submittedName>
        <fullName evidence="2">Uncharacterized protein</fullName>
    </submittedName>
</protein>
<accession>A0A8S5Q3S5</accession>
<reference evidence="2" key="1">
    <citation type="journal article" date="2021" name="Proc. Natl. Acad. Sci. U.S.A.">
        <title>A Catalog of Tens of Thousands of Viruses from Human Metagenomes Reveals Hidden Associations with Chronic Diseases.</title>
        <authorList>
            <person name="Tisza M.J."/>
            <person name="Buck C.B."/>
        </authorList>
    </citation>
    <scope>NUCLEOTIDE SEQUENCE</scope>
    <source>
        <strain evidence="2">CtMYT7</strain>
    </source>
</reference>
<sequence>MKAYSQDECTEFMARATLQDISRWGSKNPTYLSKNSGTLINRLYRMKVWVTHRNGEPDYCTTEDINEFVSMIMHRVSFGSLEFDLLNIVANQIYAPDYKGHDLEEGGISIHNKAILLSLMDAEKIKNRVDLCFGDERAAVISKLYQMIIDVYIPTDNPEELIQNLMTNVDLYKIIQNEGSTEWVMDTFQSITESHSVNLKEIVIFCKIISDIYRNHEAAQEFLILLHNMIHKQYWIRSEAETIVDRYKKFFKDQDGEGYLFVSTLFGLLSDDNIWRGFQRVNKSADPSKMITNEVDEFLLRYSSEKNREGMDTNVLKCMINDVWQVIAKHDSYNVRRDRCSFVASKIIEGWGNPKYNVDDPKKEVSGDVSTPITTLESYTQIALEAVHKDSAAMNAAEKKIYKAYRTYKDAEEKVDSQITKAVNDLKNVATGDVREEIIEGKKFSAIGLLKRVLGTVGLFSIGPVKACIALVVKYALKKKTTESERRKILMEIDLELEMLGEKIQDARGDNNREAKYSMMRTKKELENAKTRIMYGMEADEKSLSDTKKVLDTSKRERTV</sequence>
<organism evidence="2">
    <name type="scientific">Myoviridae sp. ctMYT7</name>
    <dbReference type="NCBI Taxonomy" id="2825087"/>
    <lineage>
        <taxon>Viruses</taxon>
        <taxon>Duplodnaviria</taxon>
        <taxon>Heunggongvirae</taxon>
        <taxon>Uroviricota</taxon>
        <taxon>Caudoviricetes</taxon>
    </lineage>
</organism>
<proteinExistence type="predicted"/>
<name>A0A8S5Q3S5_9CAUD</name>